<dbReference type="CDD" id="cd13663">
    <property type="entry name" value="PBP2_PotD_PotF_like_2"/>
    <property type="match status" value="1"/>
</dbReference>
<dbReference type="Gene3D" id="3.40.190.10">
    <property type="entry name" value="Periplasmic binding protein-like II"/>
    <property type="match status" value="2"/>
</dbReference>
<dbReference type="AlphaFoldDB" id="A0A2A5RJR1"/>
<gene>
    <name evidence="6" type="ORF">RT41_GL001817</name>
</gene>
<organism evidence="6 7">
    <name type="scientific">Lactococcus fujiensis JCM 16395</name>
    <dbReference type="NCBI Taxonomy" id="1291764"/>
    <lineage>
        <taxon>Bacteria</taxon>
        <taxon>Bacillati</taxon>
        <taxon>Bacillota</taxon>
        <taxon>Bacilli</taxon>
        <taxon>Lactobacillales</taxon>
        <taxon>Streptococcaceae</taxon>
        <taxon>Lactococcus</taxon>
    </lineage>
</organism>
<keyword evidence="3" id="KW-0732">Signal</keyword>
<dbReference type="PIRSF" id="PIRSF019574">
    <property type="entry name" value="Periplasmic_polyamine_BP"/>
    <property type="match status" value="1"/>
</dbReference>
<evidence type="ECO:0000256" key="5">
    <source>
        <dbReference type="PIRSR" id="PIRSR019574-1"/>
    </source>
</evidence>
<sequence length="355" mass="40506">MKKLLYFFIGILSITVVLGVTTLKLASNGGAKTDSNTLTIFNWGEYINPDLITKFEKGTGYHVNYMTFDSNEAMYAKVKQGGTGYDIIVPSDYMVQKMAKEGLLEKIDHAKIKGLQDDDPKLLNPSFDKGNQYSLPYFWGTLGIVYNDKYISNPPTKFTDLWDKKYKNSIILTDDTRDVMGMGLLEQDYSVNSTNQKQIDQAYNRLLQLTPNIKAILGDEVMNYMTNNETPMAVVYSGQAEEMTTSNSHLHYVIPEKTNIWYDNLAIPKTVKNIKAAYAFINFMQKPENAASNAEWVGYSTPNNKAKALLPKEMREDKEYYPDEAVIKDDEAYTNLSPYWTGVYNDLYLQFKMNK</sequence>
<feature type="binding site" evidence="5">
    <location>
        <position position="45"/>
    </location>
    <ligand>
        <name>spermidine</name>
        <dbReference type="ChEBI" id="CHEBI:57834"/>
    </ligand>
</feature>
<keyword evidence="2" id="KW-0813">Transport</keyword>
<dbReference type="Proteomes" id="UP000218181">
    <property type="component" value="Unassembled WGS sequence"/>
</dbReference>
<dbReference type="PANTHER" id="PTHR30222">
    <property type="entry name" value="SPERMIDINE/PUTRESCINE-BINDING PERIPLASMIC PROTEIN"/>
    <property type="match status" value="1"/>
</dbReference>
<evidence type="ECO:0000313" key="7">
    <source>
        <dbReference type="Proteomes" id="UP000218181"/>
    </source>
</evidence>
<reference evidence="6 7" key="1">
    <citation type="submission" date="2014-12" db="EMBL/GenBank/DDBJ databases">
        <title>Draft genome sequences of 10 type strains of Lactococcus.</title>
        <authorList>
            <person name="Sun Z."/>
            <person name="Zhong Z."/>
            <person name="Liu W."/>
            <person name="Zhang W."/>
            <person name="Zhang H."/>
        </authorList>
    </citation>
    <scope>NUCLEOTIDE SEQUENCE [LARGE SCALE GENOMIC DNA]</scope>
    <source>
        <strain evidence="6 7">JCM 16395</strain>
    </source>
</reference>
<dbReference type="GO" id="GO:0042597">
    <property type="term" value="C:periplasmic space"/>
    <property type="evidence" value="ECO:0007669"/>
    <property type="project" value="UniProtKB-SubCell"/>
</dbReference>
<keyword evidence="7" id="KW-1185">Reference proteome</keyword>
<dbReference type="GO" id="GO:0015846">
    <property type="term" value="P:polyamine transport"/>
    <property type="evidence" value="ECO:0007669"/>
    <property type="project" value="InterPro"/>
</dbReference>
<evidence type="ECO:0000313" key="6">
    <source>
        <dbReference type="EMBL" id="PCR99441.1"/>
    </source>
</evidence>
<name>A0A2A5RJR1_9LACT</name>
<dbReference type="PANTHER" id="PTHR30222:SF17">
    <property type="entry name" value="SPERMIDINE_PUTRESCINE-BINDING PERIPLASMIC PROTEIN"/>
    <property type="match status" value="1"/>
</dbReference>
<comment type="subcellular location">
    <subcellularLocation>
        <location evidence="1">Periplasm</location>
    </subcellularLocation>
</comment>
<dbReference type="RefSeq" id="WP_096818426.1">
    <property type="nucleotide sequence ID" value="NZ_JXJU01000008.1"/>
</dbReference>
<evidence type="ECO:0000256" key="3">
    <source>
        <dbReference type="ARBA" id="ARBA00022729"/>
    </source>
</evidence>
<feature type="binding site" evidence="5">
    <location>
        <position position="93"/>
    </location>
    <ligand>
        <name>spermidine</name>
        <dbReference type="ChEBI" id="CHEBI:57834"/>
    </ligand>
</feature>
<dbReference type="PRINTS" id="PR00909">
    <property type="entry name" value="SPERMDNBNDNG"/>
</dbReference>
<evidence type="ECO:0000256" key="4">
    <source>
        <dbReference type="ARBA" id="ARBA00022764"/>
    </source>
</evidence>
<evidence type="ECO:0000256" key="2">
    <source>
        <dbReference type="ARBA" id="ARBA00022448"/>
    </source>
</evidence>
<dbReference type="OrthoDB" id="9769319at2"/>
<dbReference type="Pfam" id="PF13416">
    <property type="entry name" value="SBP_bac_8"/>
    <property type="match status" value="1"/>
</dbReference>
<dbReference type="InterPro" id="IPR001188">
    <property type="entry name" value="Sperm_putr-bd"/>
</dbReference>
<dbReference type="GO" id="GO:0019808">
    <property type="term" value="F:polyamine binding"/>
    <property type="evidence" value="ECO:0007669"/>
    <property type="project" value="InterPro"/>
</dbReference>
<accession>A0A2A5RJR1</accession>
<dbReference type="SUPFAM" id="SSF53850">
    <property type="entry name" value="Periplasmic binding protein-like II"/>
    <property type="match status" value="1"/>
</dbReference>
<dbReference type="EMBL" id="JXJU01000008">
    <property type="protein sequence ID" value="PCR99441.1"/>
    <property type="molecule type" value="Genomic_DNA"/>
</dbReference>
<dbReference type="InterPro" id="IPR006059">
    <property type="entry name" value="SBP"/>
</dbReference>
<comment type="caution">
    <text evidence="6">The sequence shown here is derived from an EMBL/GenBank/DDBJ whole genome shotgun (WGS) entry which is preliminary data.</text>
</comment>
<dbReference type="STRING" id="1291764.GCA_001311235_01555"/>
<evidence type="ECO:0000256" key="1">
    <source>
        <dbReference type="ARBA" id="ARBA00004418"/>
    </source>
</evidence>
<keyword evidence="4" id="KW-0574">Periplasm</keyword>
<protein>
    <submittedName>
        <fullName evidence="6">Spermidine/putrescine ABC transporter substrate-binding protein</fullName>
    </submittedName>
</protein>
<proteinExistence type="predicted"/>